<keyword evidence="5 7" id="KW-0472">Membrane</keyword>
<dbReference type="PANTHER" id="PTHR30482">
    <property type="entry name" value="HIGH-AFFINITY BRANCHED-CHAIN AMINO ACID TRANSPORT SYSTEM PERMEASE"/>
    <property type="match status" value="1"/>
</dbReference>
<feature type="transmembrane region" description="Helical" evidence="7">
    <location>
        <begin position="507"/>
        <end position="529"/>
    </location>
</feature>
<evidence type="ECO:0000313" key="8">
    <source>
        <dbReference type="EMBL" id="UOQ56652.1"/>
    </source>
</evidence>
<feature type="transmembrane region" description="Helical" evidence="7">
    <location>
        <begin position="379"/>
        <end position="397"/>
    </location>
</feature>
<dbReference type="Gene3D" id="1.10.3470.10">
    <property type="entry name" value="ABC transporter involved in vitamin B12 uptake, BtuC"/>
    <property type="match status" value="1"/>
</dbReference>
<dbReference type="Pfam" id="PF02653">
    <property type="entry name" value="BPD_transp_2"/>
    <property type="match status" value="2"/>
</dbReference>
<feature type="transmembrane region" description="Helical" evidence="7">
    <location>
        <begin position="541"/>
        <end position="568"/>
    </location>
</feature>
<feature type="transmembrane region" description="Helical" evidence="7">
    <location>
        <begin position="186"/>
        <end position="206"/>
    </location>
</feature>
<dbReference type="InterPro" id="IPR037294">
    <property type="entry name" value="ABC_BtuC-like"/>
</dbReference>
<keyword evidence="2" id="KW-1003">Cell membrane</keyword>
<evidence type="ECO:0000256" key="2">
    <source>
        <dbReference type="ARBA" id="ARBA00022475"/>
    </source>
</evidence>
<keyword evidence="4 7" id="KW-1133">Transmembrane helix</keyword>
<evidence type="ECO:0000256" key="4">
    <source>
        <dbReference type="ARBA" id="ARBA00022989"/>
    </source>
</evidence>
<comment type="subcellular location">
    <subcellularLocation>
        <location evidence="1">Cell membrane</location>
        <topology evidence="1">Multi-pass membrane protein</topology>
    </subcellularLocation>
</comment>
<feature type="transmembrane region" description="Helical" evidence="7">
    <location>
        <begin position="580"/>
        <end position="599"/>
    </location>
</feature>
<proteinExistence type="predicted"/>
<reference evidence="8 9" key="1">
    <citation type="submission" date="2022-04" db="EMBL/GenBank/DDBJ databases">
        <title>Leucobacter sp. isolated from rhizosphere of garlic.</title>
        <authorList>
            <person name="Won M."/>
            <person name="Lee C.-M."/>
            <person name="Woen H.-Y."/>
            <person name="Kwon S.-W."/>
        </authorList>
    </citation>
    <scope>NUCLEOTIDE SEQUENCE [LARGE SCALE GENOMIC DNA]</scope>
    <source>
        <strain evidence="8 9">H21R-40</strain>
    </source>
</reference>
<feature type="compositionally biased region" description="Low complexity" evidence="6">
    <location>
        <begin position="624"/>
        <end position="642"/>
    </location>
</feature>
<feature type="transmembrane region" description="Helical" evidence="7">
    <location>
        <begin position="304"/>
        <end position="322"/>
    </location>
</feature>
<dbReference type="CDD" id="cd06582">
    <property type="entry name" value="TM_PBP1_LivH_like"/>
    <property type="match status" value="1"/>
</dbReference>
<dbReference type="InterPro" id="IPR001851">
    <property type="entry name" value="ABC_transp_permease"/>
</dbReference>
<dbReference type="InterPro" id="IPR043428">
    <property type="entry name" value="LivM-like"/>
</dbReference>
<feature type="transmembrane region" description="Helical" evidence="7">
    <location>
        <begin position="409"/>
        <end position="428"/>
    </location>
</feature>
<evidence type="ECO:0000256" key="3">
    <source>
        <dbReference type="ARBA" id="ARBA00022692"/>
    </source>
</evidence>
<protein>
    <submittedName>
        <fullName evidence="8">ABC transporter permease</fullName>
    </submittedName>
</protein>
<sequence length="642" mass="66455">MDILLAGLVGGSAYALIAVGVSLVFGVSNIVNFAHGAVFAIGAMLSWWLSGPAGLPIWLVAPAVIAITGLLGWAVYLLAVRPLRRAPGIAVLLATFAVGVILDNLSLKIFGAQTRRLESAFPRDNFELFGFRFGTLSLVIIGVSLVCVAALAWLLGRTKTGRAIRATSQDQEAAQQMGIPVERIQALSFVIASALGGIAGLLVGMYTSNVSPGMGFLAGLQGFAAATIGGLGSIAGAVIGGLLLGVAEALGVSLWGDSVRQLITFGSLLLVLWIRPGGLLGRVPSIASEPMTGTFFGAGKPLRLPPWLGVAAAAVLALLPLIASDYFLRAGSQVWIYALFALSITLAGGFAGQIVLGQAGALAIGAYTSAILVTRYDWGFWPSFLAAGLAAGVLQVILTAPTWRLRGHYVSMATLAAGAFVAALALNLPELTAGSRGISAIPRPELFGVRLGSADSMYWLTLGLLLVGVVLVLRLGSSRLGRVWAAVREDEVAAASAGLHPASYKSLAFGLGSVLAGFAGALYAVQVTFIEPKQFDVSLSVLAVTIAILGGLRTPLGAIVGAAVLVGVPELFRPLADWRLLLYGVLLLALILLRPQGVWADSPWLRERWARLRGRPSERDPVHVGDAAAGGSDSAVVAGGER</sequence>
<feature type="transmembrane region" description="Helical" evidence="7">
    <location>
        <begin position="334"/>
        <end position="367"/>
    </location>
</feature>
<evidence type="ECO:0000256" key="5">
    <source>
        <dbReference type="ARBA" id="ARBA00023136"/>
    </source>
</evidence>
<feature type="transmembrane region" description="Helical" evidence="7">
    <location>
        <begin position="6"/>
        <end position="25"/>
    </location>
</feature>
<accession>A0ABY4FK62</accession>
<dbReference type="CDD" id="cd06581">
    <property type="entry name" value="TM_PBP1_LivM_like"/>
    <property type="match status" value="1"/>
</dbReference>
<evidence type="ECO:0000256" key="7">
    <source>
        <dbReference type="SAM" id="Phobius"/>
    </source>
</evidence>
<feature type="transmembrane region" description="Helical" evidence="7">
    <location>
        <begin position="226"/>
        <end position="250"/>
    </location>
</feature>
<feature type="transmembrane region" description="Helical" evidence="7">
    <location>
        <begin position="30"/>
        <end position="49"/>
    </location>
</feature>
<evidence type="ECO:0000313" key="9">
    <source>
        <dbReference type="Proteomes" id="UP000831786"/>
    </source>
</evidence>
<feature type="transmembrane region" description="Helical" evidence="7">
    <location>
        <begin position="90"/>
        <end position="111"/>
    </location>
</feature>
<name>A0ABY4FK62_9MICO</name>
<evidence type="ECO:0000256" key="6">
    <source>
        <dbReference type="SAM" id="MobiDB-lite"/>
    </source>
</evidence>
<dbReference type="RefSeq" id="WP_244690621.1">
    <property type="nucleotide sequence ID" value="NZ_CP095044.1"/>
</dbReference>
<dbReference type="Proteomes" id="UP000831786">
    <property type="component" value="Chromosome"/>
</dbReference>
<gene>
    <name evidence="8" type="ORF">MUN78_13355</name>
</gene>
<feature type="transmembrane region" description="Helical" evidence="7">
    <location>
        <begin position="131"/>
        <end position="155"/>
    </location>
</feature>
<keyword evidence="9" id="KW-1185">Reference proteome</keyword>
<feature type="transmembrane region" description="Helical" evidence="7">
    <location>
        <begin position="55"/>
        <end position="78"/>
    </location>
</feature>
<feature type="transmembrane region" description="Helical" evidence="7">
    <location>
        <begin position="456"/>
        <end position="475"/>
    </location>
</feature>
<evidence type="ECO:0000256" key="1">
    <source>
        <dbReference type="ARBA" id="ARBA00004651"/>
    </source>
</evidence>
<dbReference type="EMBL" id="CP095045">
    <property type="protein sequence ID" value="UOQ56652.1"/>
    <property type="molecule type" value="Genomic_DNA"/>
</dbReference>
<keyword evidence="3 7" id="KW-0812">Transmembrane</keyword>
<feature type="region of interest" description="Disordered" evidence="6">
    <location>
        <begin position="617"/>
        <end position="642"/>
    </location>
</feature>
<dbReference type="PANTHER" id="PTHR30482:SF20">
    <property type="entry name" value="HIGH-AFFINITY BRANCHED-CHAIN AMINO ACID TRANSPORT SYSTEM PERMEASE PROTEIN LIVM"/>
    <property type="match status" value="1"/>
</dbReference>
<organism evidence="8 9">
    <name type="scientific">Leucobacter allii</name>
    <dbReference type="NCBI Taxonomy" id="2932247"/>
    <lineage>
        <taxon>Bacteria</taxon>
        <taxon>Bacillati</taxon>
        <taxon>Actinomycetota</taxon>
        <taxon>Actinomycetes</taxon>
        <taxon>Micrococcales</taxon>
        <taxon>Microbacteriaceae</taxon>
        <taxon>Leucobacter</taxon>
    </lineage>
</organism>
<feature type="transmembrane region" description="Helical" evidence="7">
    <location>
        <begin position="262"/>
        <end position="284"/>
    </location>
</feature>